<name>A0ABU1SA87_9MICO</name>
<evidence type="ECO:0000313" key="4">
    <source>
        <dbReference type="Proteomes" id="UP001259347"/>
    </source>
</evidence>
<dbReference type="SUPFAM" id="SSF55729">
    <property type="entry name" value="Acyl-CoA N-acyltransferases (Nat)"/>
    <property type="match status" value="1"/>
</dbReference>
<dbReference type="PANTHER" id="PTHR31435:SF10">
    <property type="entry name" value="BSR4717 PROTEIN"/>
    <property type="match status" value="1"/>
</dbReference>
<dbReference type="RefSeq" id="WP_310018418.1">
    <property type="nucleotide sequence ID" value="NZ_JAVDUM010000004.1"/>
</dbReference>
<accession>A0ABU1SA87</accession>
<dbReference type="PANTHER" id="PTHR31435">
    <property type="entry name" value="PROTEIN NATD1"/>
    <property type="match status" value="1"/>
</dbReference>
<dbReference type="CDD" id="cd04301">
    <property type="entry name" value="NAT_SF"/>
    <property type="match status" value="1"/>
</dbReference>
<proteinExistence type="predicted"/>
<keyword evidence="4" id="KW-1185">Reference proteome</keyword>
<comment type="caution">
    <text evidence="3">The sequence shown here is derived from an EMBL/GenBank/DDBJ whole genome shotgun (WGS) entry which is preliminary data.</text>
</comment>
<evidence type="ECO:0000313" key="3">
    <source>
        <dbReference type="EMBL" id="MDR6866522.1"/>
    </source>
</evidence>
<dbReference type="InterPro" id="IPR000182">
    <property type="entry name" value="GNAT_dom"/>
</dbReference>
<evidence type="ECO:0000259" key="2">
    <source>
        <dbReference type="PROSITE" id="PS51729"/>
    </source>
</evidence>
<dbReference type="Pfam" id="PF14542">
    <property type="entry name" value="Acetyltransf_CG"/>
    <property type="match status" value="1"/>
</dbReference>
<dbReference type="InterPro" id="IPR045057">
    <property type="entry name" value="Gcn5-rel_NAT"/>
</dbReference>
<sequence>MPEISIARNDEASRYEIRSDGTLAGFAEFELRPSLIAFTHTVVDPAFQGQGLASRLAAYALADAVASGDTIIPYCPYIEKYLRTHEIAGAKVRWPEPPER</sequence>
<evidence type="ECO:0000259" key="1">
    <source>
        <dbReference type="PROSITE" id="PS51186"/>
    </source>
</evidence>
<gene>
    <name evidence="3" type="ORF">J2Y69_001115</name>
</gene>
<dbReference type="Proteomes" id="UP001259347">
    <property type="component" value="Unassembled WGS sequence"/>
</dbReference>
<reference evidence="3 4" key="1">
    <citation type="submission" date="2023-07" db="EMBL/GenBank/DDBJ databases">
        <title>Sorghum-associated microbial communities from plants grown in Nebraska, USA.</title>
        <authorList>
            <person name="Schachtman D."/>
        </authorList>
    </citation>
    <scope>NUCLEOTIDE SEQUENCE [LARGE SCALE GENOMIC DNA]</scope>
    <source>
        <strain evidence="3 4">2980</strain>
    </source>
</reference>
<organism evidence="3 4">
    <name type="scientific">Microbacterium resistens</name>
    <dbReference type="NCBI Taxonomy" id="156977"/>
    <lineage>
        <taxon>Bacteria</taxon>
        <taxon>Bacillati</taxon>
        <taxon>Actinomycetota</taxon>
        <taxon>Actinomycetes</taxon>
        <taxon>Micrococcales</taxon>
        <taxon>Microbacteriaceae</taxon>
        <taxon>Microbacterium</taxon>
    </lineage>
</organism>
<dbReference type="PROSITE" id="PS51186">
    <property type="entry name" value="GNAT"/>
    <property type="match status" value="1"/>
</dbReference>
<dbReference type="Gene3D" id="3.40.630.30">
    <property type="match status" value="1"/>
</dbReference>
<dbReference type="EMBL" id="JAVDUM010000004">
    <property type="protein sequence ID" value="MDR6866522.1"/>
    <property type="molecule type" value="Genomic_DNA"/>
</dbReference>
<feature type="domain" description="N-acetyltransferase" evidence="2">
    <location>
        <begin position="7"/>
        <end position="100"/>
    </location>
</feature>
<feature type="domain" description="N-acetyltransferase" evidence="1">
    <location>
        <begin position="1"/>
        <end position="100"/>
    </location>
</feature>
<dbReference type="InterPro" id="IPR031165">
    <property type="entry name" value="GNAT_YJDJ"/>
</dbReference>
<protein>
    <submittedName>
        <fullName evidence="3">GNAT family acetyltransferase</fullName>
    </submittedName>
</protein>
<dbReference type="InterPro" id="IPR016181">
    <property type="entry name" value="Acyl_CoA_acyltransferase"/>
</dbReference>
<dbReference type="PROSITE" id="PS51729">
    <property type="entry name" value="GNAT_YJDJ"/>
    <property type="match status" value="1"/>
</dbReference>